<comment type="similarity">
    <text evidence="1">Belongs to the adenylyl cyclase class-3 family.</text>
</comment>
<dbReference type="Pfam" id="PF00211">
    <property type="entry name" value="Guanylate_cyc"/>
    <property type="match status" value="1"/>
</dbReference>
<dbReference type="InterPro" id="IPR007890">
    <property type="entry name" value="CHASE2"/>
</dbReference>
<evidence type="ECO:0000313" key="5">
    <source>
        <dbReference type="Proteomes" id="UP000050465"/>
    </source>
</evidence>
<evidence type="ECO:0000256" key="1">
    <source>
        <dbReference type="ARBA" id="ARBA00005381"/>
    </source>
</evidence>
<keyword evidence="2" id="KW-0472">Membrane</keyword>
<keyword evidence="2" id="KW-1133">Transmembrane helix</keyword>
<dbReference type="GO" id="GO:0004016">
    <property type="term" value="F:adenylate cyclase activity"/>
    <property type="evidence" value="ECO:0007669"/>
    <property type="project" value="UniProtKB-ARBA"/>
</dbReference>
<dbReference type="Gene3D" id="3.30.70.1230">
    <property type="entry name" value="Nucleotide cyclase"/>
    <property type="match status" value="1"/>
</dbReference>
<feature type="transmembrane region" description="Helical" evidence="2">
    <location>
        <begin position="370"/>
        <end position="390"/>
    </location>
</feature>
<proteinExistence type="inferred from homology"/>
<keyword evidence="2" id="KW-0812">Transmembrane</keyword>
<dbReference type="Proteomes" id="UP000050465">
    <property type="component" value="Unassembled WGS sequence"/>
</dbReference>
<dbReference type="PANTHER" id="PTHR43081">
    <property type="entry name" value="ADENYLATE CYCLASE, TERMINAL-DIFFERENTIATION SPECIFIC-RELATED"/>
    <property type="match status" value="1"/>
</dbReference>
<organism evidence="4 5">
    <name type="scientific">Phormidesmis priestleyi Ana</name>
    <dbReference type="NCBI Taxonomy" id="1666911"/>
    <lineage>
        <taxon>Bacteria</taxon>
        <taxon>Bacillati</taxon>
        <taxon>Cyanobacteriota</taxon>
        <taxon>Cyanophyceae</taxon>
        <taxon>Leptolyngbyales</taxon>
        <taxon>Leptolyngbyaceae</taxon>
        <taxon>Phormidesmis</taxon>
    </lineage>
</organism>
<dbReference type="InterPro" id="IPR050697">
    <property type="entry name" value="Adenylyl/Guanylyl_Cyclase_3/4"/>
</dbReference>
<evidence type="ECO:0000313" key="4">
    <source>
        <dbReference type="EMBL" id="KPQ35973.1"/>
    </source>
</evidence>
<dbReference type="GO" id="GO:0006171">
    <property type="term" value="P:cAMP biosynthetic process"/>
    <property type="evidence" value="ECO:0007669"/>
    <property type="project" value="TreeGrafter"/>
</dbReference>
<name>A0A0P7ZLW1_9CYAN</name>
<gene>
    <name evidence="4" type="ORF">HLUCCA11_08740</name>
</gene>
<dbReference type="SMART" id="SM01080">
    <property type="entry name" value="CHASE2"/>
    <property type="match status" value="1"/>
</dbReference>
<dbReference type="InterPro" id="IPR029787">
    <property type="entry name" value="Nucleotide_cyclase"/>
</dbReference>
<reference evidence="4 5" key="1">
    <citation type="submission" date="2015-09" db="EMBL/GenBank/DDBJ databases">
        <title>Identification and resolution of microdiversity through metagenomic sequencing of parallel consortia.</title>
        <authorList>
            <person name="Nelson W.C."/>
            <person name="Romine M.F."/>
            <person name="Lindemann S.R."/>
        </authorList>
    </citation>
    <scope>NUCLEOTIDE SEQUENCE [LARGE SCALE GENOMIC DNA]</scope>
    <source>
        <strain evidence="4">Ana</strain>
    </source>
</reference>
<dbReference type="GO" id="GO:0035556">
    <property type="term" value="P:intracellular signal transduction"/>
    <property type="evidence" value="ECO:0007669"/>
    <property type="project" value="InterPro"/>
</dbReference>
<sequence>MLIDFNKYHLTWIKQRYRATFKQHRLFKWRRPFAQRKQTEQQVNITCFNLWSGLIVAIVSLLLVKSDVWELLEQQSYNQLHQASRALIGEPQWDSRVVVIAINEASVAQLGRFPWTRDRYAALLNRLHGAQPAVVAFDILFPESTQQDAQFAQAITENANVVLAVGTGSPTSYLNVSPSIADEAEGYFLRGNTANRPDADGISRYLPIYSQDNIPSFSSATLQVYKESMASTEQADTSFDRIANGLAQSVQTGIGTHHNRNVSLAETLWIKWPGEIETVTGEPTGDRQTHPQTRHLSPQLNSLKTYSYIDVINGSVDASLFQNKIVLIGTTLTGIDSLRTPFHQDPPISGVYLYAAAISNLLNQSFLRRLPHWQCLLLVIFLALSSSYLLPKQRIYRRLLVFVSFPLIWCAIALCAFMSGWWIPIAAPIATLLMSVLVIQLHEQQEKQQLMALFSMHVSPGTAELIWRHKGTVLHRGELAAQKLTATVLFMDIRGFASIAETLPSHQLLPWLNQYFETMTDCIMKYDGMVDKYIGDAIMAVFGAPAPRHQPEEIQADAIAALHAALEMHERLQQLNQQLAAQQLPLIKFGIGVHTGPLIGGTIGNRQRLSYSLFGDTVNIAARLESMTKQLPDDAPFRLLLSAETYQQTQEHFPVTLFQSGQLRGRTGHTDAYMITPIGQTSAVTASLVTASPVTASTVTALPVAERSVAERSVAERSVAERPAY</sequence>
<protein>
    <submittedName>
        <fullName evidence="4">Adenylate cyclase</fullName>
    </submittedName>
</protein>
<dbReference type="InterPro" id="IPR001054">
    <property type="entry name" value="A/G_cyclase"/>
</dbReference>
<dbReference type="SUPFAM" id="SSF55073">
    <property type="entry name" value="Nucleotide cyclase"/>
    <property type="match status" value="1"/>
</dbReference>
<dbReference type="STRING" id="1666911.HLUCCA11_08740"/>
<dbReference type="SMART" id="SM00044">
    <property type="entry name" value="CYCc"/>
    <property type="match status" value="1"/>
</dbReference>
<evidence type="ECO:0000259" key="3">
    <source>
        <dbReference type="PROSITE" id="PS50125"/>
    </source>
</evidence>
<dbReference type="AlphaFoldDB" id="A0A0P7ZLW1"/>
<evidence type="ECO:0000256" key="2">
    <source>
        <dbReference type="SAM" id="Phobius"/>
    </source>
</evidence>
<dbReference type="Pfam" id="PF05226">
    <property type="entry name" value="CHASE2"/>
    <property type="match status" value="1"/>
</dbReference>
<dbReference type="PROSITE" id="PS50125">
    <property type="entry name" value="GUANYLATE_CYCLASE_2"/>
    <property type="match status" value="1"/>
</dbReference>
<feature type="transmembrane region" description="Helical" evidence="2">
    <location>
        <begin position="399"/>
        <end position="419"/>
    </location>
</feature>
<dbReference type="PANTHER" id="PTHR43081:SF1">
    <property type="entry name" value="ADENYLATE CYCLASE, TERMINAL-DIFFERENTIATION SPECIFIC"/>
    <property type="match status" value="1"/>
</dbReference>
<comment type="caution">
    <text evidence="4">The sequence shown here is derived from an EMBL/GenBank/DDBJ whole genome shotgun (WGS) entry which is preliminary data.</text>
</comment>
<dbReference type="EMBL" id="LJZR01000009">
    <property type="protein sequence ID" value="KPQ35973.1"/>
    <property type="molecule type" value="Genomic_DNA"/>
</dbReference>
<dbReference type="PATRIC" id="fig|1666911.3.peg.4135"/>
<dbReference type="CDD" id="cd07302">
    <property type="entry name" value="CHD"/>
    <property type="match status" value="1"/>
</dbReference>
<accession>A0A0P7ZLW1</accession>
<feature type="domain" description="Guanylate cyclase" evidence="3">
    <location>
        <begin position="487"/>
        <end position="625"/>
    </location>
</feature>